<dbReference type="EMBL" id="JBHSIW010000008">
    <property type="protein sequence ID" value="MFC4903760.1"/>
    <property type="molecule type" value="Genomic_DNA"/>
</dbReference>
<keyword evidence="2" id="KW-1185">Reference proteome</keyword>
<dbReference type="Proteomes" id="UP001595797">
    <property type="component" value="Unassembled WGS sequence"/>
</dbReference>
<accession>A0ABV9TJY9</accession>
<evidence type="ECO:0000313" key="1">
    <source>
        <dbReference type="EMBL" id="MFC4903760.1"/>
    </source>
</evidence>
<organism evidence="1 2">
    <name type="scientific">Kocuria oceani</name>
    <dbReference type="NCBI Taxonomy" id="988827"/>
    <lineage>
        <taxon>Bacteria</taxon>
        <taxon>Bacillati</taxon>
        <taxon>Actinomycetota</taxon>
        <taxon>Actinomycetes</taxon>
        <taxon>Micrococcales</taxon>
        <taxon>Micrococcaceae</taxon>
        <taxon>Kocuria</taxon>
    </lineage>
</organism>
<sequence>MDSFTLTGHHHATPTGATAHLTLTLPPGTHASTTAVIDALLTVGHRLLHDQGLADHTLPDVDVTSVDRTDTPPRHHLGTTFTVHIINDLATCTSSITTNPGQPQVSPHQVLLIAATLLAGADHLLDRSHHLPQHHVGHTPR</sequence>
<name>A0ABV9TJY9_9MICC</name>
<evidence type="ECO:0000313" key="2">
    <source>
        <dbReference type="Proteomes" id="UP001595797"/>
    </source>
</evidence>
<reference evidence="2" key="1">
    <citation type="journal article" date="2019" name="Int. J. Syst. Evol. Microbiol.">
        <title>The Global Catalogue of Microorganisms (GCM) 10K type strain sequencing project: providing services to taxonomists for standard genome sequencing and annotation.</title>
        <authorList>
            <consortium name="The Broad Institute Genomics Platform"/>
            <consortium name="The Broad Institute Genome Sequencing Center for Infectious Disease"/>
            <person name="Wu L."/>
            <person name="Ma J."/>
        </authorList>
    </citation>
    <scope>NUCLEOTIDE SEQUENCE [LARGE SCALE GENOMIC DNA]</scope>
    <source>
        <strain evidence="2">CGMCC 4.6946</strain>
    </source>
</reference>
<protein>
    <submittedName>
        <fullName evidence="1">Uncharacterized protein</fullName>
    </submittedName>
</protein>
<dbReference type="RefSeq" id="WP_277550512.1">
    <property type="nucleotide sequence ID" value="NZ_JARAMH010000003.1"/>
</dbReference>
<proteinExistence type="predicted"/>
<comment type="caution">
    <text evidence="1">The sequence shown here is derived from an EMBL/GenBank/DDBJ whole genome shotgun (WGS) entry which is preliminary data.</text>
</comment>
<gene>
    <name evidence="1" type="ORF">ACFPCS_09315</name>
</gene>